<evidence type="ECO:0000313" key="3">
    <source>
        <dbReference type="Proteomes" id="UP001589773"/>
    </source>
</evidence>
<reference evidence="2 3" key="1">
    <citation type="submission" date="2024-09" db="EMBL/GenBank/DDBJ databases">
        <authorList>
            <person name="Sun Q."/>
            <person name="Mori K."/>
        </authorList>
    </citation>
    <scope>NUCLEOTIDE SEQUENCE [LARGE SCALE GENOMIC DNA]</scope>
    <source>
        <strain evidence="2 3">CCM 7792</strain>
    </source>
</reference>
<gene>
    <name evidence="2" type="ORF">ACFFJK_15705</name>
</gene>
<feature type="domain" description="Phasin" evidence="1">
    <location>
        <begin position="6"/>
        <end position="99"/>
    </location>
</feature>
<keyword evidence="3" id="KW-1185">Reference proteome</keyword>
<dbReference type="InterPro" id="IPR018968">
    <property type="entry name" value="Phasin"/>
</dbReference>
<evidence type="ECO:0000259" key="1">
    <source>
        <dbReference type="Pfam" id="PF09361"/>
    </source>
</evidence>
<comment type="caution">
    <text evidence="2">The sequence shown here is derived from an EMBL/GenBank/DDBJ whole genome shotgun (WGS) entry which is preliminary data.</text>
</comment>
<sequence length="260" mass="26217">MTFIPEQFSAVRKAQVAAQFDFFHNIANQAFDNASRVVALNLATSRDSVERSTRAAQTLIASRDPRDLLTLGGHAEEQVRSLFAYSRELLGIAGGVQSYAVRSSVPALAPAPQLADAAAETVAQAAEPVVAAQEAAVESAVIESRVVEVAVEPVVAAAPVADAPADAAAAAPAEAAAEPVVVAEPVPAAVAEPAAAAAETIAEPAPVPVAEPKAIAKAVGKGTARAAAVPHPAAAPVEPTEGEALAAKIDVAAPSSKRRK</sequence>
<accession>A0ABV6FIH8</accession>
<dbReference type="EMBL" id="JBHLWP010000013">
    <property type="protein sequence ID" value="MFC0253344.1"/>
    <property type="molecule type" value="Genomic_DNA"/>
</dbReference>
<organism evidence="2 3">
    <name type="scientific">Massilia consociata</name>
    <dbReference type="NCBI Taxonomy" id="760117"/>
    <lineage>
        <taxon>Bacteria</taxon>
        <taxon>Pseudomonadati</taxon>
        <taxon>Pseudomonadota</taxon>
        <taxon>Betaproteobacteria</taxon>
        <taxon>Burkholderiales</taxon>
        <taxon>Oxalobacteraceae</taxon>
        <taxon>Telluria group</taxon>
        <taxon>Massilia</taxon>
    </lineage>
</organism>
<proteinExistence type="predicted"/>
<dbReference type="Pfam" id="PF09361">
    <property type="entry name" value="Phasin_2"/>
    <property type="match status" value="1"/>
</dbReference>
<protein>
    <submittedName>
        <fullName evidence="2">Phasin family protein</fullName>
    </submittedName>
</protein>
<evidence type="ECO:0000313" key="2">
    <source>
        <dbReference type="EMBL" id="MFC0253344.1"/>
    </source>
</evidence>
<dbReference type="Proteomes" id="UP001589773">
    <property type="component" value="Unassembled WGS sequence"/>
</dbReference>
<dbReference type="RefSeq" id="WP_379680377.1">
    <property type="nucleotide sequence ID" value="NZ_JBHLWP010000013.1"/>
</dbReference>
<name>A0ABV6FIH8_9BURK</name>